<reference evidence="2" key="1">
    <citation type="journal article" date="2019" name="Int. J. Syst. Evol. Microbiol.">
        <title>The Global Catalogue of Microorganisms (GCM) 10K type strain sequencing project: providing services to taxonomists for standard genome sequencing and annotation.</title>
        <authorList>
            <consortium name="The Broad Institute Genomics Platform"/>
            <consortium name="The Broad Institute Genome Sequencing Center for Infectious Disease"/>
            <person name="Wu L."/>
            <person name="Ma J."/>
        </authorList>
    </citation>
    <scope>NUCLEOTIDE SEQUENCE [LARGE SCALE GENOMIC DNA]</scope>
    <source>
        <strain evidence="2">CGMCC 4.7246</strain>
    </source>
</reference>
<evidence type="ECO:0000313" key="1">
    <source>
        <dbReference type="EMBL" id="MFC6094168.1"/>
    </source>
</evidence>
<gene>
    <name evidence="1" type="ORF">ACFP3R_33285</name>
</gene>
<evidence type="ECO:0000313" key="2">
    <source>
        <dbReference type="Proteomes" id="UP001596220"/>
    </source>
</evidence>
<dbReference type="RefSeq" id="WP_380642158.1">
    <property type="nucleotide sequence ID" value="NZ_JBHSQO010000057.1"/>
</dbReference>
<sequence length="119" mass="13750">MPHDNERRRRSLADVEIRVGVLGSKVDHPSAQRLTAEQHERLRAEARTLQWVVRERRHRAEWADLLVRVEALVERVEQLVPVVEVDVPAQVRGSDDRVARRRLGEDLSVGYCPAPHRGR</sequence>
<keyword evidence="2" id="KW-1185">Reference proteome</keyword>
<protein>
    <submittedName>
        <fullName evidence="1">Uncharacterized protein</fullName>
    </submittedName>
</protein>
<accession>A0ABW1PEW4</accession>
<dbReference type="Proteomes" id="UP001596220">
    <property type="component" value="Unassembled WGS sequence"/>
</dbReference>
<proteinExistence type="predicted"/>
<dbReference type="EMBL" id="JBHSQO010000057">
    <property type="protein sequence ID" value="MFC6094168.1"/>
    <property type="molecule type" value="Genomic_DNA"/>
</dbReference>
<organism evidence="1 2">
    <name type="scientific">Saccharothrix lopnurensis</name>
    <dbReference type="NCBI Taxonomy" id="1670621"/>
    <lineage>
        <taxon>Bacteria</taxon>
        <taxon>Bacillati</taxon>
        <taxon>Actinomycetota</taxon>
        <taxon>Actinomycetes</taxon>
        <taxon>Pseudonocardiales</taxon>
        <taxon>Pseudonocardiaceae</taxon>
        <taxon>Saccharothrix</taxon>
    </lineage>
</organism>
<name>A0ABW1PEW4_9PSEU</name>
<comment type="caution">
    <text evidence="1">The sequence shown here is derived from an EMBL/GenBank/DDBJ whole genome shotgun (WGS) entry which is preliminary data.</text>
</comment>